<name>W0LIN2_9GAMM</name>
<dbReference type="STRING" id="1441930.Z042_21205"/>
<dbReference type="InterPro" id="IPR011004">
    <property type="entry name" value="Trimer_LpxA-like_sf"/>
</dbReference>
<dbReference type="KEGG" id="sfo:Z042_21205"/>
<dbReference type="PANTHER" id="PTHR42811">
    <property type="entry name" value="SERINE ACETYLTRANSFERASE"/>
    <property type="match status" value="1"/>
</dbReference>
<keyword evidence="3 4" id="KW-0012">Acyltransferase</keyword>
<dbReference type="RefSeq" id="WP_024911792.1">
    <property type="nucleotide sequence ID" value="NZ_CP007044.2"/>
</dbReference>
<dbReference type="eggNOG" id="COG1045">
    <property type="taxonomic scope" value="Bacteria"/>
</dbReference>
<dbReference type="GO" id="GO:0005737">
    <property type="term" value="C:cytoplasm"/>
    <property type="evidence" value="ECO:0007669"/>
    <property type="project" value="InterPro"/>
</dbReference>
<gene>
    <name evidence="5" type="ORF">Z042_21205</name>
</gene>
<dbReference type="GO" id="GO:0006535">
    <property type="term" value="P:cysteine biosynthetic process from serine"/>
    <property type="evidence" value="ECO:0007669"/>
    <property type="project" value="InterPro"/>
</dbReference>
<keyword evidence="2 4" id="KW-0808">Transferase</keyword>
<organism evidence="5 6">
    <name type="scientific">Chania multitudinisentens RB-25</name>
    <dbReference type="NCBI Taxonomy" id="1441930"/>
    <lineage>
        <taxon>Bacteria</taxon>
        <taxon>Pseudomonadati</taxon>
        <taxon>Pseudomonadota</taxon>
        <taxon>Gammaproteobacteria</taxon>
        <taxon>Enterobacterales</taxon>
        <taxon>Yersiniaceae</taxon>
        <taxon>Chania</taxon>
    </lineage>
</organism>
<evidence type="ECO:0000256" key="1">
    <source>
        <dbReference type="ARBA" id="ARBA00007274"/>
    </source>
</evidence>
<comment type="catalytic activity">
    <reaction evidence="4">
        <text>L-serine + acetyl-CoA = O-acetyl-L-serine + CoA</text>
        <dbReference type="Rhea" id="RHEA:24560"/>
        <dbReference type="ChEBI" id="CHEBI:33384"/>
        <dbReference type="ChEBI" id="CHEBI:57287"/>
        <dbReference type="ChEBI" id="CHEBI:57288"/>
        <dbReference type="ChEBI" id="CHEBI:58340"/>
        <dbReference type="EC" id="2.3.1.30"/>
    </reaction>
</comment>
<dbReference type="Proteomes" id="UP000019030">
    <property type="component" value="Chromosome"/>
</dbReference>
<dbReference type="Gene3D" id="2.160.10.10">
    <property type="entry name" value="Hexapeptide repeat proteins"/>
    <property type="match status" value="1"/>
</dbReference>
<dbReference type="AlphaFoldDB" id="W0LIN2"/>
<keyword evidence="6" id="KW-1185">Reference proteome</keyword>
<protein>
    <recommendedName>
        <fullName evidence="4">Serine acetyltransferase</fullName>
        <ecNumber evidence="4">2.3.1.30</ecNumber>
    </recommendedName>
</protein>
<dbReference type="PIRSF" id="PIRSF000441">
    <property type="entry name" value="CysE"/>
    <property type="match status" value="1"/>
</dbReference>
<dbReference type="HOGENOM" id="CLU_051638_11_0_6"/>
<dbReference type="InterPro" id="IPR001451">
    <property type="entry name" value="Hexapep"/>
</dbReference>
<accession>W0LIN2</accession>
<dbReference type="SUPFAM" id="SSF51161">
    <property type="entry name" value="Trimeric LpxA-like enzymes"/>
    <property type="match status" value="1"/>
</dbReference>
<reference evidence="5 6" key="1">
    <citation type="submission" date="2014-01" db="EMBL/GenBank/DDBJ databases">
        <title>Isolation of Serratia multitudinisentens RB-25 from Ex-Landfill site.</title>
        <authorList>
            <person name="Robson E.H.J."/>
        </authorList>
    </citation>
    <scope>NUCLEOTIDE SEQUENCE [LARGE SCALE GENOMIC DNA]</scope>
    <source>
        <strain evidence="5 6">RB-25</strain>
    </source>
</reference>
<dbReference type="Pfam" id="PF00132">
    <property type="entry name" value="Hexapep"/>
    <property type="match status" value="1"/>
</dbReference>
<dbReference type="GO" id="GO:0009001">
    <property type="term" value="F:serine O-acetyltransferase activity"/>
    <property type="evidence" value="ECO:0007669"/>
    <property type="project" value="UniProtKB-EC"/>
</dbReference>
<evidence type="ECO:0000313" key="6">
    <source>
        <dbReference type="Proteomes" id="UP000019030"/>
    </source>
</evidence>
<evidence type="ECO:0000313" key="5">
    <source>
        <dbReference type="EMBL" id="AHG21850.1"/>
    </source>
</evidence>
<dbReference type="InterPro" id="IPR045304">
    <property type="entry name" value="LbH_SAT"/>
</dbReference>
<dbReference type="EMBL" id="CP007044">
    <property type="protein sequence ID" value="AHG21850.1"/>
    <property type="molecule type" value="Genomic_DNA"/>
</dbReference>
<proteinExistence type="inferred from homology"/>
<evidence type="ECO:0000256" key="4">
    <source>
        <dbReference type="PIRNR" id="PIRNR000441"/>
    </source>
</evidence>
<evidence type="ECO:0000256" key="3">
    <source>
        <dbReference type="ARBA" id="ARBA00023315"/>
    </source>
</evidence>
<reference evidence="5 6" key="2">
    <citation type="submission" date="2015-03" db="EMBL/GenBank/DDBJ databases">
        <authorList>
            <person name="Chan K.-G."/>
        </authorList>
    </citation>
    <scope>NUCLEOTIDE SEQUENCE [LARGE SCALE GENOMIC DNA]</scope>
    <source>
        <strain evidence="5 6">RB-25</strain>
    </source>
</reference>
<dbReference type="CDD" id="cd03354">
    <property type="entry name" value="LbH_SAT"/>
    <property type="match status" value="1"/>
</dbReference>
<comment type="similarity">
    <text evidence="1 4">Belongs to the transferase hexapeptide repeat family.</text>
</comment>
<sequence length="181" mass="20097">MIKNKEDYRRYLEADKRNLKVSSTLRSYFFNDVWIYQKRLRRAEYYNNCSKNVIMKVITRIMYLRKGRQLGFSIPLNTFSEGLSIAHYGTIAVNGKARIGSNCRIHACVNIGASATDSSCAPKIGNNCYIGPGAKLFGGIQLGDNVSVGANAVVNKSFPDDVILAGIPAKIIANRKLNRSI</sequence>
<evidence type="ECO:0000256" key="2">
    <source>
        <dbReference type="ARBA" id="ARBA00022679"/>
    </source>
</evidence>
<dbReference type="InterPro" id="IPR005881">
    <property type="entry name" value="Ser_O-AcTrfase"/>
</dbReference>
<dbReference type="EC" id="2.3.1.30" evidence="4"/>
<dbReference type="OrthoDB" id="9815592at2"/>